<dbReference type="Proteomes" id="UP000257080">
    <property type="component" value="Unassembled WGS sequence"/>
</dbReference>
<accession>A0A3E0WGS5</accession>
<evidence type="ECO:0000313" key="3">
    <source>
        <dbReference type="Proteomes" id="UP000257080"/>
    </source>
</evidence>
<reference evidence="2 3" key="1">
    <citation type="submission" date="2017-04" db="EMBL/GenBank/DDBJ databases">
        <title>Comparative genome analysis of Subtercola boreus.</title>
        <authorList>
            <person name="Cho Y.-J."/>
            <person name="Cho A."/>
            <person name="Kim O.-S."/>
            <person name="Lee J.-I."/>
        </authorList>
    </citation>
    <scope>NUCLEOTIDE SEQUENCE [LARGE SCALE GENOMIC DNA]</scope>
    <source>
        <strain evidence="2 3">P28004</strain>
    </source>
</reference>
<gene>
    <name evidence="2" type="ORF">B7R25_02015</name>
</gene>
<feature type="compositionally biased region" description="Basic residues" evidence="1">
    <location>
        <begin position="27"/>
        <end position="40"/>
    </location>
</feature>
<sequence>MNVSKGHHHGSRPLHRLPPPPGDPRGIRRRHRRRTRRPTRRDHATRLGRRTGRRRGVPVTPARRPGPRPRPADRKARPQRVCRRRGVGQAAETLTRAARGPGRRRALPDATR</sequence>
<dbReference type="EMBL" id="NBXE01000002">
    <property type="protein sequence ID" value="RFA29761.1"/>
    <property type="molecule type" value="Genomic_DNA"/>
</dbReference>
<feature type="compositionally biased region" description="Basic residues" evidence="1">
    <location>
        <begin position="77"/>
        <end position="86"/>
    </location>
</feature>
<protein>
    <submittedName>
        <fullName evidence="2">Uncharacterized protein</fullName>
    </submittedName>
</protein>
<evidence type="ECO:0000256" key="1">
    <source>
        <dbReference type="SAM" id="MobiDB-lite"/>
    </source>
</evidence>
<dbReference type="AlphaFoldDB" id="A0A3E0WGS5"/>
<organism evidence="2 3">
    <name type="scientific">Subtercola boreus</name>
    <dbReference type="NCBI Taxonomy" id="120213"/>
    <lineage>
        <taxon>Bacteria</taxon>
        <taxon>Bacillati</taxon>
        <taxon>Actinomycetota</taxon>
        <taxon>Actinomycetes</taxon>
        <taxon>Micrococcales</taxon>
        <taxon>Microbacteriaceae</taxon>
        <taxon>Subtercola</taxon>
    </lineage>
</organism>
<evidence type="ECO:0000313" key="2">
    <source>
        <dbReference type="EMBL" id="RFA29761.1"/>
    </source>
</evidence>
<proteinExistence type="predicted"/>
<feature type="compositionally biased region" description="Basic residues" evidence="1">
    <location>
        <begin position="1"/>
        <end position="15"/>
    </location>
</feature>
<comment type="caution">
    <text evidence="2">The sequence shown here is derived from an EMBL/GenBank/DDBJ whole genome shotgun (WGS) entry which is preliminary data.</text>
</comment>
<feature type="region of interest" description="Disordered" evidence="1">
    <location>
        <begin position="1"/>
        <end position="112"/>
    </location>
</feature>
<name>A0A3E0WGS5_9MICO</name>
<feature type="compositionally biased region" description="Basic residues" evidence="1">
    <location>
        <begin position="46"/>
        <end position="56"/>
    </location>
</feature>